<proteinExistence type="predicted"/>
<dbReference type="InterPro" id="IPR027383">
    <property type="entry name" value="Znf_put"/>
</dbReference>
<sequence>MLSCKDVSRLLSLSMDQSLPLRKRVEIRLHIWFCKACPNIEKQLLFLRQAARKLDEEMLHSDRVELGAEARERIRKAVRQ</sequence>
<evidence type="ECO:0000313" key="2">
    <source>
        <dbReference type="EMBL" id="WWF01214.1"/>
    </source>
</evidence>
<evidence type="ECO:0000259" key="1">
    <source>
        <dbReference type="Pfam" id="PF13490"/>
    </source>
</evidence>
<organism evidence="2 3">
    <name type="scientific">Methylococcus capsulatus</name>
    <dbReference type="NCBI Taxonomy" id="414"/>
    <lineage>
        <taxon>Bacteria</taxon>
        <taxon>Pseudomonadati</taxon>
        <taxon>Pseudomonadota</taxon>
        <taxon>Gammaproteobacteria</taxon>
        <taxon>Methylococcales</taxon>
        <taxon>Methylococcaceae</taxon>
        <taxon>Methylococcus</taxon>
    </lineage>
</organism>
<feature type="domain" description="Putative zinc-finger" evidence="1">
    <location>
        <begin position="4"/>
        <end position="37"/>
    </location>
</feature>
<dbReference type="EMBL" id="CP104311">
    <property type="protein sequence ID" value="WWF01214.1"/>
    <property type="molecule type" value="Genomic_DNA"/>
</dbReference>
<name>A0ABZ2F206_METCP</name>
<dbReference type="RefSeq" id="WP_198321465.1">
    <property type="nucleotide sequence ID" value="NZ_CP104311.1"/>
</dbReference>
<accession>A0ABZ2F206</accession>
<dbReference type="Pfam" id="PF13490">
    <property type="entry name" value="zf-HC2"/>
    <property type="match status" value="1"/>
</dbReference>
<gene>
    <name evidence="2" type="ORF">N4J17_12155</name>
</gene>
<dbReference type="Proteomes" id="UP001359308">
    <property type="component" value="Chromosome"/>
</dbReference>
<protein>
    <submittedName>
        <fullName evidence="2">Zf-HC2 domain-containing protein</fullName>
    </submittedName>
</protein>
<evidence type="ECO:0000313" key="3">
    <source>
        <dbReference type="Proteomes" id="UP001359308"/>
    </source>
</evidence>
<keyword evidence="3" id="KW-1185">Reference proteome</keyword>
<reference evidence="2 3" key="1">
    <citation type="submission" date="2022-09" db="EMBL/GenBank/DDBJ databases">
        <authorList>
            <person name="Giprobiosintez L."/>
        </authorList>
    </citation>
    <scope>NUCLEOTIDE SEQUENCE [LARGE SCALE GENOMIC DNA]</scope>
    <source>
        <strain evidence="3">VKPM-B-12549 (GBS-15)</strain>
    </source>
</reference>